<proteinExistence type="predicted"/>
<accession>A0A9P5ZWI6</accession>
<feature type="transmembrane region" description="Helical" evidence="1">
    <location>
        <begin position="472"/>
        <end position="492"/>
    </location>
</feature>
<keyword evidence="1" id="KW-0472">Membrane</keyword>
<feature type="transmembrane region" description="Helical" evidence="1">
    <location>
        <begin position="588"/>
        <end position="609"/>
    </location>
</feature>
<keyword evidence="1" id="KW-0812">Transmembrane</keyword>
<dbReference type="AlphaFoldDB" id="A0A9P5ZWI6"/>
<evidence type="ECO:0000256" key="1">
    <source>
        <dbReference type="SAM" id="Phobius"/>
    </source>
</evidence>
<evidence type="ECO:0000313" key="2">
    <source>
        <dbReference type="EMBL" id="KAF9494951.1"/>
    </source>
</evidence>
<sequence length="680" mass="77088">MIYHYYRRLSALLRLLQQVTHFLQKAQRKFRPLLAFVSFLRRTIPFLRKRCNVTGGQSQGCGGGETSVKWKACNEPCTVLAASRTPGVAALPQDGHTDPETALRSNDIPLASVTHPTDPPLTTPQLYQNVDSPATEQKDNDVPMLCHEHPEFWPIAPSYFQRYERSRKIPRKWDDAKIAPLSIRMKDSAPVDWTAYEHPEGALYFHHESHELKSIFTDASLGTQPVLETITRFVDSFEYFVAANGIHLEASTELVLDLEEAGEDEGRCGYYLVDHQNRSVFWLDAFETADLPDWNEVPGVTADAHIRHELEAQYWLHCELFPHTRKITQGLVDELRDMLTHALGDVSTSPLSTIESTVDELQTMLQAVTAAEKQVDKLAPGSMCLLSRLMHIRARHRFINFHGQPAARLCRNQAIYDESDGRSYLITLLSPMLFSAPEVHLRMLRDIYVDQIVYATHINKVISRLNNEWQEFILYATVLLNANVALLAIQSVDDGGSDGIRTPVQISSYLSIAMSIGSIILGLLLVRQNRTKGKESAPEAMRFMSRHSLEILAILYSLPYALLMWAMLAFLGSFSFLCFDSTDLVTRIVVGVVCVAIAALIFWCIWYAWESHGHESWWTSTFEKLVASVPREQIMSTSEHTEHGDERHVVDGGAFKGGSWRWFTMFRAKRDSMDSEKTTV</sequence>
<dbReference type="OrthoDB" id="2657661at2759"/>
<reference evidence="2" key="1">
    <citation type="submission" date="2020-11" db="EMBL/GenBank/DDBJ databases">
        <authorList>
            <consortium name="DOE Joint Genome Institute"/>
            <person name="Ahrendt S."/>
            <person name="Riley R."/>
            <person name="Andreopoulos W."/>
            <person name="Labutti K."/>
            <person name="Pangilinan J."/>
            <person name="Ruiz-Duenas F.J."/>
            <person name="Barrasa J.M."/>
            <person name="Sanchez-Garcia M."/>
            <person name="Camarero S."/>
            <person name="Miyauchi S."/>
            <person name="Serrano A."/>
            <person name="Linde D."/>
            <person name="Babiker R."/>
            <person name="Drula E."/>
            <person name="Ayuso-Fernandez I."/>
            <person name="Pacheco R."/>
            <person name="Padilla G."/>
            <person name="Ferreira P."/>
            <person name="Barriuso J."/>
            <person name="Kellner H."/>
            <person name="Castanera R."/>
            <person name="Alfaro M."/>
            <person name="Ramirez L."/>
            <person name="Pisabarro A.G."/>
            <person name="Kuo A."/>
            <person name="Tritt A."/>
            <person name="Lipzen A."/>
            <person name="He G."/>
            <person name="Yan M."/>
            <person name="Ng V."/>
            <person name="Cullen D."/>
            <person name="Martin F."/>
            <person name="Rosso M.-N."/>
            <person name="Henrissat B."/>
            <person name="Hibbett D."/>
            <person name="Martinez A.T."/>
            <person name="Grigoriev I.V."/>
        </authorList>
    </citation>
    <scope>NUCLEOTIDE SEQUENCE</scope>
    <source>
        <strain evidence="2">ATCC 90797</strain>
    </source>
</reference>
<name>A0A9P5ZWI6_PLEER</name>
<keyword evidence="3" id="KW-1185">Reference proteome</keyword>
<organism evidence="2 3">
    <name type="scientific">Pleurotus eryngii</name>
    <name type="common">Boletus of the steppes</name>
    <dbReference type="NCBI Taxonomy" id="5323"/>
    <lineage>
        <taxon>Eukaryota</taxon>
        <taxon>Fungi</taxon>
        <taxon>Dikarya</taxon>
        <taxon>Basidiomycota</taxon>
        <taxon>Agaricomycotina</taxon>
        <taxon>Agaricomycetes</taxon>
        <taxon>Agaricomycetidae</taxon>
        <taxon>Agaricales</taxon>
        <taxon>Pleurotineae</taxon>
        <taxon>Pleurotaceae</taxon>
        <taxon>Pleurotus</taxon>
    </lineage>
</organism>
<keyword evidence="1" id="KW-1133">Transmembrane helix</keyword>
<feature type="transmembrane region" description="Helical" evidence="1">
    <location>
        <begin position="551"/>
        <end position="576"/>
    </location>
</feature>
<feature type="transmembrane region" description="Helical" evidence="1">
    <location>
        <begin position="504"/>
        <end position="526"/>
    </location>
</feature>
<protein>
    <submittedName>
        <fullName evidence="2">Uncharacterized protein</fullName>
    </submittedName>
</protein>
<comment type="caution">
    <text evidence="2">The sequence shown here is derived from an EMBL/GenBank/DDBJ whole genome shotgun (WGS) entry which is preliminary data.</text>
</comment>
<dbReference type="Proteomes" id="UP000807025">
    <property type="component" value="Unassembled WGS sequence"/>
</dbReference>
<evidence type="ECO:0000313" key="3">
    <source>
        <dbReference type="Proteomes" id="UP000807025"/>
    </source>
</evidence>
<dbReference type="EMBL" id="MU154566">
    <property type="protein sequence ID" value="KAF9494951.1"/>
    <property type="molecule type" value="Genomic_DNA"/>
</dbReference>
<gene>
    <name evidence="2" type="ORF">BDN71DRAFT_1448068</name>
</gene>